<feature type="compositionally biased region" description="Low complexity" evidence="2">
    <location>
        <begin position="483"/>
        <end position="495"/>
    </location>
</feature>
<dbReference type="Gene3D" id="3.30.160.60">
    <property type="entry name" value="Classic Zinc Finger"/>
    <property type="match status" value="1"/>
</dbReference>
<dbReference type="AlphaFoldDB" id="A0A8K0REJ6"/>
<keyword evidence="1" id="KW-0863">Zinc-finger</keyword>
<evidence type="ECO:0000313" key="6">
    <source>
        <dbReference type="Proteomes" id="UP000813461"/>
    </source>
</evidence>
<keyword evidence="3" id="KW-0472">Membrane</keyword>
<dbReference type="InterPro" id="IPR036236">
    <property type="entry name" value="Znf_C2H2_sf"/>
</dbReference>
<gene>
    <name evidence="5" type="ORF">FB567DRAFT_158090</name>
</gene>
<evidence type="ECO:0000256" key="2">
    <source>
        <dbReference type="SAM" id="MobiDB-lite"/>
    </source>
</evidence>
<evidence type="ECO:0000256" key="3">
    <source>
        <dbReference type="SAM" id="Phobius"/>
    </source>
</evidence>
<accession>A0A8K0REJ6</accession>
<dbReference type="SUPFAM" id="SSF57667">
    <property type="entry name" value="beta-beta-alpha zinc fingers"/>
    <property type="match status" value="1"/>
</dbReference>
<dbReference type="PROSITE" id="PS00028">
    <property type="entry name" value="ZINC_FINGER_C2H2_1"/>
    <property type="match status" value="1"/>
</dbReference>
<feature type="compositionally biased region" description="Polar residues" evidence="2">
    <location>
        <begin position="362"/>
        <end position="372"/>
    </location>
</feature>
<proteinExistence type="predicted"/>
<dbReference type="SMART" id="SM00355">
    <property type="entry name" value="ZnF_C2H2"/>
    <property type="match status" value="2"/>
</dbReference>
<keyword evidence="3" id="KW-0812">Transmembrane</keyword>
<evidence type="ECO:0000313" key="5">
    <source>
        <dbReference type="EMBL" id="KAH7092905.1"/>
    </source>
</evidence>
<evidence type="ECO:0000256" key="1">
    <source>
        <dbReference type="PROSITE-ProRule" id="PRU00042"/>
    </source>
</evidence>
<feature type="region of interest" description="Disordered" evidence="2">
    <location>
        <begin position="168"/>
        <end position="216"/>
    </location>
</feature>
<name>A0A8K0REJ6_9PLEO</name>
<dbReference type="Pfam" id="PF00096">
    <property type="entry name" value="zf-C2H2"/>
    <property type="match status" value="1"/>
</dbReference>
<feature type="domain" description="C2H2-type" evidence="4">
    <location>
        <begin position="540"/>
        <end position="568"/>
    </location>
</feature>
<organism evidence="5 6">
    <name type="scientific">Paraphoma chrysanthemicola</name>
    <dbReference type="NCBI Taxonomy" id="798071"/>
    <lineage>
        <taxon>Eukaryota</taxon>
        <taxon>Fungi</taxon>
        <taxon>Dikarya</taxon>
        <taxon>Ascomycota</taxon>
        <taxon>Pezizomycotina</taxon>
        <taxon>Dothideomycetes</taxon>
        <taxon>Pleosporomycetidae</taxon>
        <taxon>Pleosporales</taxon>
        <taxon>Pleosporineae</taxon>
        <taxon>Phaeosphaeriaceae</taxon>
        <taxon>Paraphoma</taxon>
    </lineage>
</organism>
<protein>
    <recommendedName>
        <fullName evidence="4">C2H2-type domain-containing protein</fullName>
    </recommendedName>
</protein>
<dbReference type="OrthoDB" id="8922241at2759"/>
<feature type="compositionally biased region" description="Polar residues" evidence="2">
    <location>
        <begin position="168"/>
        <end position="192"/>
    </location>
</feature>
<feature type="region of interest" description="Disordered" evidence="2">
    <location>
        <begin position="475"/>
        <end position="495"/>
    </location>
</feature>
<feature type="compositionally biased region" description="Basic and acidic residues" evidence="2">
    <location>
        <begin position="196"/>
        <end position="206"/>
    </location>
</feature>
<feature type="region of interest" description="Disordered" evidence="2">
    <location>
        <begin position="362"/>
        <end position="390"/>
    </location>
</feature>
<keyword evidence="1" id="KW-0862">Zinc</keyword>
<dbReference type="PROSITE" id="PS50157">
    <property type="entry name" value="ZINC_FINGER_C2H2_2"/>
    <property type="match status" value="1"/>
</dbReference>
<sequence>MKMHLDHRSSTPSHGALSHGAIAGIAVGATIFVALLAAGCYYLRIKWRKPQNPVMDIVYLYRTQFRGPERDVKCSLSSRSLWLGRKTRNDSPESFSVAEAVVRCGLSVRFPQARNVYADGRAVLRPDGRWKSLGKLMRPARIPRDAQGVSAPQEQRQGNGMNFELQDMQSSQHTQETGQETFHSPQSSTSTDGVEDDNRVRGRLENEEQEHDEASLYPEMMCARRQTRSDEELDDGSAVVHVRTPRTWEHTALDCIREASPHAQSMENPRPSPFDGTCTSMTMRGLGFPNQGEERENVPRITFCDEEPSLLASSREGARSYSLQVTDVSELRDDRCVNPFALEYNPNPVIFAHLSEQVISNNADQNPNTSRNLDPIIDPSPCDDTAASRSGTMNASSAEIALADNPTRTTAIGEDLCVRSESLDEELTPSTRAPSRSRRMARMASVSEPSCCDADNHEHQSRLDPMLPKVTERERDLTRDRSSISPIDCDVSPPSSSVISGASPLVVHDEPLYACAQCHQKFRTPGKWREHEYRKHIRRFVCPHCPVSFNLKADLKRHQISVHKLQAERSSSAQNQLRCSNIGCKSAGKVWDRKDNFARHHERCLKASRRTAATMKTNS</sequence>
<keyword evidence="1" id="KW-0479">Metal-binding</keyword>
<comment type="caution">
    <text evidence="5">The sequence shown here is derived from an EMBL/GenBank/DDBJ whole genome shotgun (WGS) entry which is preliminary data.</text>
</comment>
<keyword evidence="3" id="KW-1133">Transmembrane helix</keyword>
<reference evidence="5" key="1">
    <citation type="journal article" date="2021" name="Nat. Commun.">
        <title>Genetic determinants of endophytism in the Arabidopsis root mycobiome.</title>
        <authorList>
            <person name="Mesny F."/>
            <person name="Miyauchi S."/>
            <person name="Thiergart T."/>
            <person name="Pickel B."/>
            <person name="Atanasova L."/>
            <person name="Karlsson M."/>
            <person name="Huettel B."/>
            <person name="Barry K.W."/>
            <person name="Haridas S."/>
            <person name="Chen C."/>
            <person name="Bauer D."/>
            <person name="Andreopoulos W."/>
            <person name="Pangilinan J."/>
            <person name="LaButti K."/>
            <person name="Riley R."/>
            <person name="Lipzen A."/>
            <person name="Clum A."/>
            <person name="Drula E."/>
            <person name="Henrissat B."/>
            <person name="Kohler A."/>
            <person name="Grigoriev I.V."/>
            <person name="Martin F.M."/>
            <person name="Hacquard S."/>
        </authorList>
    </citation>
    <scope>NUCLEOTIDE SEQUENCE</scope>
    <source>
        <strain evidence="5">MPI-SDFR-AT-0120</strain>
    </source>
</reference>
<dbReference type="InterPro" id="IPR013087">
    <property type="entry name" value="Znf_C2H2_type"/>
</dbReference>
<keyword evidence="6" id="KW-1185">Reference proteome</keyword>
<dbReference type="Proteomes" id="UP000813461">
    <property type="component" value="Unassembled WGS sequence"/>
</dbReference>
<feature type="transmembrane region" description="Helical" evidence="3">
    <location>
        <begin position="20"/>
        <end position="43"/>
    </location>
</feature>
<dbReference type="EMBL" id="JAGMVJ010000002">
    <property type="protein sequence ID" value="KAH7092905.1"/>
    <property type="molecule type" value="Genomic_DNA"/>
</dbReference>
<evidence type="ECO:0000259" key="4">
    <source>
        <dbReference type="PROSITE" id="PS50157"/>
    </source>
</evidence>
<dbReference type="GO" id="GO:0008270">
    <property type="term" value="F:zinc ion binding"/>
    <property type="evidence" value="ECO:0007669"/>
    <property type="project" value="UniProtKB-KW"/>
</dbReference>